<reference evidence="2" key="1">
    <citation type="submission" date="2021-01" db="EMBL/GenBank/DDBJ databases">
        <title>Modified the classification status of verrucomicrobia.</title>
        <authorList>
            <person name="Feng X."/>
        </authorList>
    </citation>
    <scope>NUCLEOTIDE SEQUENCE</scope>
    <source>
        <strain evidence="2">KCTC 13126</strain>
    </source>
</reference>
<sequence>MRRSKNFRGKKSGFTLVEILLVLALLSLLIGFGVANADKLFGSNQNAIVSMKVKESFNAPLFKYRADTGRYPTTDQGIKALLVKPSDDKGRWRGPYITKAEDLVDPWGNELKYRYPGTKNVGGYDLYSLGEDGKDGTADDIGNWE</sequence>
<dbReference type="NCBIfam" id="TIGR02532">
    <property type="entry name" value="IV_pilin_GFxxxE"/>
    <property type="match status" value="1"/>
</dbReference>
<dbReference type="InterPro" id="IPR045584">
    <property type="entry name" value="Pilin-like"/>
</dbReference>
<dbReference type="RefSeq" id="WP_200356271.1">
    <property type="nucleotide sequence ID" value="NZ_JAENIL010000025.1"/>
</dbReference>
<dbReference type="EMBL" id="JAENIL010000025">
    <property type="protein sequence ID" value="MBK1878057.1"/>
    <property type="molecule type" value="Genomic_DNA"/>
</dbReference>
<dbReference type="Gene3D" id="3.30.700.10">
    <property type="entry name" value="Glycoprotein, Type 4 Pilin"/>
    <property type="match status" value="1"/>
</dbReference>
<dbReference type="InterPro" id="IPR010054">
    <property type="entry name" value="Type2_sec_GspG"/>
</dbReference>
<dbReference type="InterPro" id="IPR013545">
    <property type="entry name" value="T2SS_protein-GspG_C"/>
</dbReference>
<evidence type="ECO:0000259" key="1">
    <source>
        <dbReference type="Pfam" id="PF08334"/>
    </source>
</evidence>
<dbReference type="Pfam" id="PF08334">
    <property type="entry name" value="T2SSG"/>
    <property type="match status" value="1"/>
</dbReference>
<evidence type="ECO:0000313" key="2">
    <source>
        <dbReference type="EMBL" id="MBK1878057.1"/>
    </source>
</evidence>
<dbReference type="NCBIfam" id="TIGR01710">
    <property type="entry name" value="typeII_sec_gspG"/>
    <property type="match status" value="1"/>
</dbReference>
<dbReference type="InterPro" id="IPR012902">
    <property type="entry name" value="N_methyl_site"/>
</dbReference>
<accession>A0A934RWF4</accession>
<keyword evidence="3" id="KW-1185">Reference proteome</keyword>
<dbReference type="Proteomes" id="UP000617628">
    <property type="component" value="Unassembled WGS sequence"/>
</dbReference>
<dbReference type="GO" id="GO:0015628">
    <property type="term" value="P:protein secretion by the type II secretion system"/>
    <property type="evidence" value="ECO:0007669"/>
    <property type="project" value="InterPro"/>
</dbReference>
<dbReference type="SUPFAM" id="SSF54523">
    <property type="entry name" value="Pili subunits"/>
    <property type="match status" value="1"/>
</dbReference>
<dbReference type="AlphaFoldDB" id="A0A934RWF4"/>
<comment type="caution">
    <text evidence="2">The sequence shown here is derived from an EMBL/GenBank/DDBJ whole genome shotgun (WGS) entry which is preliminary data.</text>
</comment>
<organism evidence="2 3">
    <name type="scientific">Pelagicoccus mobilis</name>
    <dbReference type="NCBI Taxonomy" id="415221"/>
    <lineage>
        <taxon>Bacteria</taxon>
        <taxon>Pseudomonadati</taxon>
        <taxon>Verrucomicrobiota</taxon>
        <taxon>Opitutia</taxon>
        <taxon>Puniceicoccales</taxon>
        <taxon>Pelagicoccaceae</taxon>
        <taxon>Pelagicoccus</taxon>
    </lineage>
</organism>
<name>A0A934RWF4_9BACT</name>
<dbReference type="GO" id="GO:0015627">
    <property type="term" value="C:type II protein secretion system complex"/>
    <property type="evidence" value="ECO:0007669"/>
    <property type="project" value="InterPro"/>
</dbReference>
<protein>
    <submittedName>
        <fullName evidence="2">Type II secretion system major pseudopilin GspG</fullName>
    </submittedName>
</protein>
<gene>
    <name evidence="2" type="primary">gspG</name>
    <name evidence="2" type="ORF">JIN87_14355</name>
</gene>
<dbReference type="Pfam" id="PF07963">
    <property type="entry name" value="N_methyl"/>
    <property type="match status" value="1"/>
</dbReference>
<feature type="domain" description="Type II secretion system protein GspG C-terminal" evidence="1">
    <location>
        <begin position="56"/>
        <end position="144"/>
    </location>
</feature>
<evidence type="ECO:0000313" key="3">
    <source>
        <dbReference type="Proteomes" id="UP000617628"/>
    </source>
</evidence>
<proteinExistence type="predicted"/>